<reference evidence="11 12" key="1">
    <citation type="journal article" date="2019" name="Mar. Drugs">
        <title>Comparative Genomics and CAZyme Genome Repertoires of Marine Zobellia amurskyensis KMM 3526(T) and Zobellia laminariae KMM 3676(T).</title>
        <authorList>
            <person name="Chernysheva N."/>
            <person name="Bystritskaya E."/>
            <person name="Stenkova A."/>
            <person name="Golovkin I."/>
            <person name="Nedashkovskaya O."/>
            <person name="Isaeva M."/>
        </authorList>
    </citation>
    <scope>NUCLEOTIDE SEQUENCE [LARGE SCALE GENOMIC DNA]</scope>
    <source>
        <strain evidence="11 12">KMM 3526</strain>
    </source>
</reference>
<evidence type="ECO:0000256" key="6">
    <source>
        <dbReference type="ARBA" id="ARBA00023236"/>
    </source>
</evidence>
<keyword evidence="4" id="KW-0267">Excision nuclease</keyword>
<name>A0A7X3D3L5_9FLAO</name>
<evidence type="ECO:0000259" key="10">
    <source>
        <dbReference type="PROSITE" id="PS50164"/>
    </source>
</evidence>
<accession>A0A7X3D3L5</accession>
<dbReference type="InterPro" id="IPR036397">
    <property type="entry name" value="RNaseH_sf"/>
</dbReference>
<dbReference type="InterPro" id="IPR050066">
    <property type="entry name" value="UvrABC_protein_C"/>
</dbReference>
<dbReference type="AlphaFoldDB" id="A0A7X3D3L5"/>
<proteinExistence type="predicted"/>
<dbReference type="GO" id="GO:0009432">
    <property type="term" value="P:SOS response"/>
    <property type="evidence" value="ECO:0007669"/>
    <property type="project" value="UniProtKB-KW"/>
</dbReference>
<evidence type="ECO:0000313" key="11">
    <source>
        <dbReference type="EMBL" id="MUH37743.1"/>
    </source>
</evidence>
<dbReference type="GO" id="GO:0003676">
    <property type="term" value="F:nucleic acid binding"/>
    <property type="evidence" value="ECO:0007669"/>
    <property type="project" value="InterPro"/>
</dbReference>
<dbReference type="InterPro" id="IPR035901">
    <property type="entry name" value="GIY-YIG_endonuc_sf"/>
</dbReference>
<dbReference type="SMART" id="SM00479">
    <property type="entry name" value="EXOIII"/>
    <property type="match status" value="1"/>
</dbReference>
<protein>
    <recommendedName>
        <fullName evidence="7">Excinuclease cho</fullName>
    </recommendedName>
    <alternativeName>
        <fullName evidence="9">Endonuclease cho</fullName>
    </alternativeName>
    <alternativeName>
        <fullName evidence="8">UvrC homolog protein</fullName>
    </alternativeName>
</protein>
<sequence length="453" mass="52310">MHHSSYTIVTINTVPVTEYYHRLLEICIVHIKNNIEVGRFNSLINPQRPLGKDVLEHTGLTNDILRFEPVFCEVADEILYYLKNTVVVTFSDFAYKVLRSEFKKIGYQLSVPTSCVSILLNKNFPNLPNSLKLISEHFEICKGDLKRCDVMAEIMVEIIQRLNLAILDSNSSVNPYNKKDRIDISRLERKPGVYYFKNSSGVVIYVGKAVRIKDRVKSHFNSNLQREQIICSETTEINHVYTGSNLIAELSESDEIMQYHPKYNIAQKKHTSPFIVVSKINKKGYMQMSIVRKDYPDSINEVFYNRKSVAKKLIELCEEYELCPKFSGFHKALGKCKHDNFLDCPSACIGEEPPETYNLRVKAALKSLECNQNSFAIKLRGRTKDEMGFVLVRDGVYLGFGYVELNEQIVSLHDFESFIVHKTHSYHTTRIIDSFIQKPLNKSKIIYLDRVEF</sequence>
<dbReference type="EMBL" id="RCNR01000050">
    <property type="protein sequence ID" value="MUH37743.1"/>
    <property type="molecule type" value="Genomic_DNA"/>
</dbReference>
<evidence type="ECO:0000313" key="12">
    <source>
        <dbReference type="Proteomes" id="UP000540519"/>
    </source>
</evidence>
<dbReference type="InterPro" id="IPR012337">
    <property type="entry name" value="RNaseH-like_sf"/>
</dbReference>
<evidence type="ECO:0000256" key="1">
    <source>
        <dbReference type="ARBA" id="ARBA00022763"/>
    </source>
</evidence>
<dbReference type="GO" id="GO:0006289">
    <property type="term" value="P:nucleotide-excision repair"/>
    <property type="evidence" value="ECO:0007669"/>
    <property type="project" value="InterPro"/>
</dbReference>
<keyword evidence="5" id="KW-0234">DNA repair</keyword>
<evidence type="ECO:0000256" key="7">
    <source>
        <dbReference type="ARBA" id="ARBA00040756"/>
    </source>
</evidence>
<evidence type="ECO:0000256" key="2">
    <source>
        <dbReference type="ARBA" id="ARBA00022769"/>
    </source>
</evidence>
<organism evidence="11 12">
    <name type="scientific">Zobellia amurskyensis</name>
    <dbReference type="NCBI Taxonomy" id="248905"/>
    <lineage>
        <taxon>Bacteria</taxon>
        <taxon>Pseudomonadati</taxon>
        <taxon>Bacteroidota</taxon>
        <taxon>Flavobacteriia</taxon>
        <taxon>Flavobacteriales</taxon>
        <taxon>Flavobacteriaceae</taxon>
        <taxon>Zobellia</taxon>
    </lineage>
</organism>
<dbReference type="Proteomes" id="UP000540519">
    <property type="component" value="Unassembled WGS sequence"/>
</dbReference>
<gene>
    <name evidence="11" type="ORF">D9O36_17975</name>
</gene>
<evidence type="ECO:0000256" key="3">
    <source>
        <dbReference type="ARBA" id="ARBA00022801"/>
    </source>
</evidence>
<dbReference type="Gene3D" id="3.30.420.10">
    <property type="entry name" value="Ribonuclease H-like superfamily/Ribonuclease H"/>
    <property type="match status" value="1"/>
</dbReference>
<dbReference type="Gene3D" id="3.40.1440.10">
    <property type="entry name" value="GIY-YIG endonuclease"/>
    <property type="match status" value="1"/>
</dbReference>
<evidence type="ECO:0000256" key="8">
    <source>
        <dbReference type="ARBA" id="ARBA00042138"/>
    </source>
</evidence>
<comment type="caution">
    <text evidence="11">The sequence shown here is derived from an EMBL/GenBank/DDBJ whole genome shotgun (WGS) entry which is preliminary data.</text>
</comment>
<evidence type="ECO:0000256" key="4">
    <source>
        <dbReference type="ARBA" id="ARBA00022881"/>
    </source>
</evidence>
<dbReference type="InterPro" id="IPR013520">
    <property type="entry name" value="Ribonucl_H"/>
</dbReference>
<dbReference type="OrthoDB" id="9803913at2"/>
<dbReference type="PROSITE" id="PS50164">
    <property type="entry name" value="GIY_YIG"/>
    <property type="match status" value="1"/>
</dbReference>
<dbReference type="GO" id="GO:0009380">
    <property type="term" value="C:excinuclease repair complex"/>
    <property type="evidence" value="ECO:0007669"/>
    <property type="project" value="TreeGrafter"/>
</dbReference>
<keyword evidence="3" id="KW-0378">Hydrolase</keyword>
<keyword evidence="12" id="KW-1185">Reference proteome</keyword>
<keyword evidence="2" id="KW-0228">DNA excision</keyword>
<evidence type="ECO:0000256" key="9">
    <source>
        <dbReference type="ARBA" id="ARBA00042732"/>
    </source>
</evidence>
<dbReference type="Pfam" id="PF00929">
    <property type="entry name" value="RNase_T"/>
    <property type="match status" value="1"/>
</dbReference>
<feature type="domain" description="GIY-YIG" evidence="10">
    <location>
        <begin position="189"/>
        <end position="265"/>
    </location>
</feature>
<dbReference type="InterPro" id="IPR000305">
    <property type="entry name" value="GIY-YIG_endonuc"/>
</dbReference>
<dbReference type="SUPFAM" id="SSF53098">
    <property type="entry name" value="Ribonuclease H-like"/>
    <property type="match status" value="1"/>
</dbReference>
<keyword evidence="1" id="KW-0227">DNA damage</keyword>
<dbReference type="PANTHER" id="PTHR30562:SF10">
    <property type="entry name" value="EXCINUCLEASE CHO"/>
    <property type="match status" value="1"/>
</dbReference>
<dbReference type="RefSeq" id="WP_155600963.1">
    <property type="nucleotide sequence ID" value="NZ_RCNR01000050.1"/>
</dbReference>
<dbReference type="CDD" id="cd10434">
    <property type="entry name" value="GIY-YIG_UvrC_Cho"/>
    <property type="match status" value="1"/>
</dbReference>
<dbReference type="SMART" id="SM00465">
    <property type="entry name" value="GIYc"/>
    <property type="match status" value="1"/>
</dbReference>
<dbReference type="GO" id="GO:0004527">
    <property type="term" value="F:exonuclease activity"/>
    <property type="evidence" value="ECO:0007669"/>
    <property type="project" value="UniProtKB-ARBA"/>
</dbReference>
<evidence type="ECO:0000256" key="5">
    <source>
        <dbReference type="ARBA" id="ARBA00023204"/>
    </source>
</evidence>
<dbReference type="PANTHER" id="PTHR30562">
    <property type="entry name" value="UVRC/OXIDOREDUCTASE"/>
    <property type="match status" value="1"/>
</dbReference>
<dbReference type="InterPro" id="IPR047296">
    <property type="entry name" value="GIY-YIG_UvrC_Cho"/>
</dbReference>
<keyword evidence="6" id="KW-0742">SOS response</keyword>